<accession>A0ABR1J319</accession>
<reference evidence="2 3" key="1">
    <citation type="submission" date="2024-01" db="EMBL/GenBank/DDBJ databases">
        <title>A draft genome for the cacao thread blight pathogen Marasmiellus scandens.</title>
        <authorList>
            <person name="Baruah I.K."/>
            <person name="Leung J."/>
            <person name="Bukari Y."/>
            <person name="Amoako-Attah I."/>
            <person name="Meinhardt L.W."/>
            <person name="Bailey B.A."/>
            <person name="Cohen S.P."/>
        </authorList>
    </citation>
    <scope>NUCLEOTIDE SEQUENCE [LARGE SCALE GENOMIC DNA]</scope>
    <source>
        <strain evidence="2 3">GH-19</strain>
    </source>
</reference>
<proteinExistence type="predicted"/>
<sequence>MPPSLKDGKARDQRFIRPSRLHLCQCDTCVEEVVPLQDGFITGRLLGWNEYKRHQLLKKKYARLAQYDLSPPSLDLPLQASAAVPFSSVLSVESLGTSTDAEPDEESHPDHSDPELDFTIYEVNQLYQVKAMLEQSPAESCTFSNSLEDPLDARPEDPQDA</sequence>
<evidence type="ECO:0000313" key="3">
    <source>
        <dbReference type="Proteomes" id="UP001498398"/>
    </source>
</evidence>
<evidence type="ECO:0000313" key="2">
    <source>
        <dbReference type="EMBL" id="KAK7447770.1"/>
    </source>
</evidence>
<feature type="region of interest" description="Disordered" evidence="1">
    <location>
        <begin position="138"/>
        <end position="161"/>
    </location>
</feature>
<evidence type="ECO:0000256" key="1">
    <source>
        <dbReference type="SAM" id="MobiDB-lite"/>
    </source>
</evidence>
<comment type="caution">
    <text evidence="2">The sequence shown here is derived from an EMBL/GenBank/DDBJ whole genome shotgun (WGS) entry which is preliminary data.</text>
</comment>
<dbReference type="Proteomes" id="UP001498398">
    <property type="component" value="Unassembled WGS sequence"/>
</dbReference>
<feature type="compositionally biased region" description="Basic and acidic residues" evidence="1">
    <location>
        <begin position="151"/>
        <end position="161"/>
    </location>
</feature>
<name>A0ABR1J319_9AGAR</name>
<dbReference type="EMBL" id="JBANRG010000040">
    <property type="protein sequence ID" value="KAK7447770.1"/>
    <property type="molecule type" value="Genomic_DNA"/>
</dbReference>
<keyword evidence="3" id="KW-1185">Reference proteome</keyword>
<feature type="compositionally biased region" description="Polar residues" evidence="1">
    <location>
        <begin position="138"/>
        <end position="147"/>
    </location>
</feature>
<organism evidence="2 3">
    <name type="scientific">Marasmiellus scandens</name>
    <dbReference type="NCBI Taxonomy" id="2682957"/>
    <lineage>
        <taxon>Eukaryota</taxon>
        <taxon>Fungi</taxon>
        <taxon>Dikarya</taxon>
        <taxon>Basidiomycota</taxon>
        <taxon>Agaricomycotina</taxon>
        <taxon>Agaricomycetes</taxon>
        <taxon>Agaricomycetidae</taxon>
        <taxon>Agaricales</taxon>
        <taxon>Marasmiineae</taxon>
        <taxon>Omphalotaceae</taxon>
        <taxon>Marasmiellus</taxon>
    </lineage>
</organism>
<feature type="region of interest" description="Disordered" evidence="1">
    <location>
        <begin position="94"/>
        <end position="115"/>
    </location>
</feature>
<gene>
    <name evidence="2" type="ORF">VKT23_014028</name>
</gene>
<protein>
    <submittedName>
        <fullName evidence="2">Uncharacterized protein</fullName>
    </submittedName>
</protein>